<dbReference type="PANTHER" id="PTHR30093:SF44">
    <property type="entry name" value="TYPE II SECRETION SYSTEM CORE PROTEIN G"/>
    <property type="match status" value="1"/>
</dbReference>
<keyword evidence="2" id="KW-0488">Methylation</keyword>
<dbReference type="InterPro" id="IPR045584">
    <property type="entry name" value="Pilin-like"/>
</dbReference>
<comment type="subcellular location">
    <subcellularLocation>
        <location evidence="1">Membrane</location>
        <topology evidence="1">Single-pass membrane protein</topology>
    </subcellularLocation>
</comment>
<dbReference type="AlphaFoldDB" id="A0A7R6PNB5"/>
<keyword evidence="5 6" id="KW-0472">Membrane</keyword>
<evidence type="ECO:0000256" key="2">
    <source>
        <dbReference type="ARBA" id="ARBA00022481"/>
    </source>
</evidence>
<evidence type="ECO:0000256" key="6">
    <source>
        <dbReference type="SAM" id="Phobius"/>
    </source>
</evidence>
<dbReference type="Proteomes" id="UP000595564">
    <property type="component" value="Chromosome"/>
</dbReference>
<sequence length="144" mass="15532">MKKNKGFTLIELVMVIVILGILAAVAMPKYQDMREEALRASAKATISNIRSAIAIFYAKSALNGTPVFPTTAELTATGQQSLFVERELPKSPIDNSNSVTEVNSDPVTCSDVTAADGYLYNPSTGEIRYNNSDDDGAGTQWCAY</sequence>
<keyword evidence="8" id="KW-1185">Reference proteome</keyword>
<evidence type="ECO:0000256" key="3">
    <source>
        <dbReference type="ARBA" id="ARBA00022692"/>
    </source>
</evidence>
<gene>
    <name evidence="7" type="ORF">TTHT_1214</name>
</gene>
<dbReference type="Gene3D" id="3.30.700.10">
    <property type="entry name" value="Glycoprotein, Type 4 Pilin"/>
    <property type="match status" value="1"/>
</dbReference>
<dbReference type="InterPro" id="IPR012902">
    <property type="entry name" value="N_methyl_site"/>
</dbReference>
<name>A0A7R6PNB5_9BACT</name>
<organism evidence="7 8">
    <name type="scientific">Thermotomaculum hydrothermale</name>
    <dbReference type="NCBI Taxonomy" id="981385"/>
    <lineage>
        <taxon>Bacteria</taxon>
        <taxon>Pseudomonadati</taxon>
        <taxon>Acidobacteriota</taxon>
        <taxon>Holophagae</taxon>
        <taxon>Thermotomaculales</taxon>
        <taxon>Thermotomaculaceae</taxon>
        <taxon>Thermotomaculum</taxon>
    </lineage>
</organism>
<evidence type="ECO:0000256" key="1">
    <source>
        <dbReference type="ARBA" id="ARBA00004167"/>
    </source>
</evidence>
<keyword evidence="4 6" id="KW-1133">Transmembrane helix</keyword>
<protein>
    <submittedName>
        <fullName evidence="7">Uncharacterized protein</fullName>
    </submittedName>
</protein>
<dbReference type="RefSeq" id="WP_201327040.1">
    <property type="nucleotide sequence ID" value="NZ_AP017470.1"/>
</dbReference>
<evidence type="ECO:0000256" key="5">
    <source>
        <dbReference type="ARBA" id="ARBA00023136"/>
    </source>
</evidence>
<dbReference type="GO" id="GO:0016020">
    <property type="term" value="C:membrane"/>
    <property type="evidence" value="ECO:0007669"/>
    <property type="project" value="UniProtKB-SubCell"/>
</dbReference>
<dbReference type="KEGG" id="thyd:TTHT_1214"/>
<accession>A0A7R6PNB5</accession>
<dbReference type="EMBL" id="AP017470">
    <property type="protein sequence ID" value="BBB32738.1"/>
    <property type="molecule type" value="Genomic_DNA"/>
</dbReference>
<keyword evidence="3 6" id="KW-0812">Transmembrane</keyword>
<evidence type="ECO:0000256" key="4">
    <source>
        <dbReference type="ARBA" id="ARBA00022989"/>
    </source>
</evidence>
<proteinExistence type="predicted"/>
<dbReference type="SUPFAM" id="SSF54523">
    <property type="entry name" value="Pili subunits"/>
    <property type="match status" value="1"/>
</dbReference>
<evidence type="ECO:0000313" key="7">
    <source>
        <dbReference type="EMBL" id="BBB32738.1"/>
    </source>
</evidence>
<evidence type="ECO:0000313" key="8">
    <source>
        <dbReference type="Proteomes" id="UP000595564"/>
    </source>
</evidence>
<dbReference type="Pfam" id="PF07963">
    <property type="entry name" value="N_methyl"/>
    <property type="match status" value="1"/>
</dbReference>
<feature type="transmembrane region" description="Helical" evidence="6">
    <location>
        <begin position="6"/>
        <end position="26"/>
    </location>
</feature>
<dbReference type="PANTHER" id="PTHR30093">
    <property type="entry name" value="GENERAL SECRETION PATHWAY PROTEIN G"/>
    <property type="match status" value="1"/>
</dbReference>
<reference evidence="7 8" key="1">
    <citation type="journal article" date="2012" name="Extremophiles">
        <title>Thermotomaculum hydrothermale gen. nov., sp. nov., a novel heterotrophic thermophile within the phylum Acidobacteria from a deep-sea hydrothermal vent chimney in the Southern Okinawa Trough.</title>
        <authorList>
            <person name="Izumi H."/>
            <person name="Nunoura T."/>
            <person name="Miyazaki M."/>
            <person name="Mino S."/>
            <person name="Toki T."/>
            <person name="Takai K."/>
            <person name="Sako Y."/>
            <person name="Sawabe T."/>
            <person name="Nakagawa S."/>
        </authorList>
    </citation>
    <scope>NUCLEOTIDE SEQUENCE [LARGE SCALE GENOMIC DNA]</scope>
    <source>
        <strain evidence="7 8">AC55</strain>
    </source>
</reference>
<dbReference type="PROSITE" id="PS00409">
    <property type="entry name" value="PROKAR_NTER_METHYL"/>
    <property type="match status" value="1"/>
</dbReference>
<dbReference type="NCBIfam" id="TIGR02532">
    <property type="entry name" value="IV_pilin_GFxxxE"/>
    <property type="match status" value="1"/>
</dbReference>